<name>A0A1Y5IHT6_OSTTA</name>
<dbReference type="EMBL" id="KZ155776">
    <property type="protein sequence ID" value="OUS47734.1"/>
    <property type="molecule type" value="Genomic_DNA"/>
</dbReference>
<keyword evidence="4 5" id="KW-0472">Membrane</keyword>
<protein>
    <recommendedName>
        <fullName evidence="6">TLC domain-containing protein</fullName>
    </recommendedName>
</protein>
<dbReference type="InterPro" id="IPR050846">
    <property type="entry name" value="TLCD"/>
</dbReference>
<feature type="domain" description="TLC" evidence="6">
    <location>
        <begin position="98"/>
        <end position="249"/>
    </location>
</feature>
<evidence type="ECO:0000256" key="4">
    <source>
        <dbReference type="ARBA" id="ARBA00023136"/>
    </source>
</evidence>
<evidence type="ECO:0000256" key="2">
    <source>
        <dbReference type="ARBA" id="ARBA00022692"/>
    </source>
</evidence>
<sequence>MSPTPSVGITSDDVRFIANVVVALSLLFFFLNRALLPRVAPKYMRRDCFLLAFELTCLVPLTYCAVVGHRLWTRSLDRGFETPYKRLHALVAQEPREMILVNCGFQIWDFLISFGHPKLCSTEMLLHHSLAAALALTGLHMGFAQYYGAFFLGVTEISSVPLVIVDVGKYYPEFARKHPMVDLFFKFIFLLTFIAVRDVMFIKYSIQLFKDSFAVLQAGTSSVPYMIKGFLVTNVFFNVLQITWTKLLLDGVIETLRGKKDDKIKEN</sequence>
<feature type="transmembrane region" description="Helical" evidence="5">
    <location>
        <begin position="183"/>
        <end position="206"/>
    </location>
</feature>
<comment type="subcellular location">
    <subcellularLocation>
        <location evidence="1">Membrane</location>
        <topology evidence="1">Multi-pass membrane protein</topology>
    </subcellularLocation>
</comment>
<feature type="transmembrane region" description="Helical" evidence="5">
    <location>
        <begin position="226"/>
        <end position="249"/>
    </location>
</feature>
<dbReference type="GO" id="GO:0016020">
    <property type="term" value="C:membrane"/>
    <property type="evidence" value="ECO:0007669"/>
    <property type="project" value="UniProtKB-SubCell"/>
</dbReference>
<dbReference type="InterPro" id="IPR006634">
    <property type="entry name" value="TLC-dom"/>
</dbReference>
<evidence type="ECO:0000256" key="5">
    <source>
        <dbReference type="SAM" id="Phobius"/>
    </source>
</evidence>
<gene>
    <name evidence="7" type="ORF">BE221DRAFT_70016</name>
</gene>
<dbReference type="eggNOG" id="ENOG502SAQJ">
    <property type="taxonomic scope" value="Eukaryota"/>
</dbReference>
<dbReference type="PANTHER" id="PTHR13439">
    <property type="entry name" value="CT120 PROTEIN"/>
    <property type="match status" value="1"/>
</dbReference>
<feature type="transmembrane region" description="Helical" evidence="5">
    <location>
        <begin position="16"/>
        <end position="36"/>
    </location>
</feature>
<feature type="transmembrane region" description="Helical" evidence="5">
    <location>
        <begin position="48"/>
        <end position="72"/>
    </location>
</feature>
<dbReference type="Pfam" id="PF03798">
    <property type="entry name" value="TRAM_LAG1_CLN8"/>
    <property type="match status" value="1"/>
</dbReference>
<keyword evidence="3 5" id="KW-1133">Transmembrane helix</keyword>
<organism evidence="7">
    <name type="scientific">Ostreococcus tauri</name>
    <name type="common">Marine green alga</name>
    <dbReference type="NCBI Taxonomy" id="70448"/>
    <lineage>
        <taxon>Eukaryota</taxon>
        <taxon>Viridiplantae</taxon>
        <taxon>Chlorophyta</taxon>
        <taxon>Mamiellophyceae</taxon>
        <taxon>Mamiellales</taxon>
        <taxon>Bathycoccaceae</taxon>
        <taxon>Ostreococcus</taxon>
    </lineage>
</organism>
<dbReference type="AlphaFoldDB" id="A0A1Y5IHT6"/>
<dbReference type="PANTHER" id="PTHR13439:SF0">
    <property type="entry name" value="TOPOISOMERASE I DAMAGE AFFECTED PROTEIN 4"/>
    <property type="match status" value="1"/>
</dbReference>
<accession>A0A1Y5IHT6</accession>
<dbReference type="Proteomes" id="UP000195557">
    <property type="component" value="Unassembled WGS sequence"/>
</dbReference>
<feature type="transmembrane region" description="Helical" evidence="5">
    <location>
        <begin position="146"/>
        <end position="171"/>
    </location>
</feature>
<reference evidence="7" key="1">
    <citation type="submission" date="2017-04" db="EMBL/GenBank/DDBJ databases">
        <title>Population genomics of picophytoplankton unveils novel chromosome hypervariability.</title>
        <authorList>
            <consortium name="DOE Joint Genome Institute"/>
            <person name="Blanc-Mathieu R."/>
            <person name="Krasovec M."/>
            <person name="Hebrard M."/>
            <person name="Yau S."/>
            <person name="Desgranges E."/>
            <person name="Martin J."/>
            <person name="Schackwitz W."/>
            <person name="Kuo A."/>
            <person name="Salin G."/>
            <person name="Donnadieu C."/>
            <person name="Desdevises Y."/>
            <person name="Sanchez-Ferandin S."/>
            <person name="Moreau H."/>
            <person name="Rivals E."/>
            <person name="Grigoriev I.V."/>
            <person name="Grimsley N."/>
            <person name="Eyre-Walker A."/>
            <person name="Piganeau G."/>
        </authorList>
    </citation>
    <scope>NUCLEOTIDE SEQUENCE [LARGE SCALE GENOMIC DNA]</scope>
    <source>
        <strain evidence="7">RCC 1115</strain>
    </source>
</reference>
<evidence type="ECO:0000256" key="1">
    <source>
        <dbReference type="ARBA" id="ARBA00004141"/>
    </source>
</evidence>
<keyword evidence="2 5" id="KW-0812">Transmembrane</keyword>
<evidence type="ECO:0000259" key="6">
    <source>
        <dbReference type="Pfam" id="PF03798"/>
    </source>
</evidence>
<proteinExistence type="predicted"/>
<dbReference type="GO" id="GO:0005783">
    <property type="term" value="C:endoplasmic reticulum"/>
    <property type="evidence" value="ECO:0007669"/>
    <property type="project" value="TreeGrafter"/>
</dbReference>
<evidence type="ECO:0000313" key="7">
    <source>
        <dbReference type="EMBL" id="OUS47734.1"/>
    </source>
</evidence>
<dbReference type="GO" id="GO:0055088">
    <property type="term" value="P:lipid homeostasis"/>
    <property type="evidence" value="ECO:0007669"/>
    <property type="project" value="TreeGrafter"/>
</dbReference>
<evidence type="ECO:0000256" key="3">
    <source>
        <dbReference type="ARBA" id="ARBA00022989"/>
    </source>
</evidence>